<dbReference type="PANTHER" id="PTHR43537:SF6">
    <property type="entry name" value="HTH-TYPE TRANSCRIPTIONAL REPRESSOR RSPR"/>
    <property type="match status" value="1"/>
</dbReference>
<dbReference type="InterPro" id="IPR008920">
    <property type="entry name" value="TF_FadR/GntR_C"/>
</dbReference>
<dbReference type="RefSeq" id="WP_380097411.1">
    <property type="nucleotide sequence ID" value="NZ_JBHRYD010000010.1"/>
</dbReference>
<dbReference type="Proteomes" id="UP001595613">
    <property type="component" value="Unassembled WGS sequence"/>
</dbReference>
<proteinExistence type="predicted"/>
<keyword evidence="1" id="KW-0805">Transcription regulation</keyword>
<reference evidence="6" key="1">
    <citation type="journal article" date="2019" name="Int. J. Syst. Evol. Microbiol.">
        <title>The Global Catalogue of Microorganisms (GCM) 10K type strain sequencing project: providing services to taxonomists for standard genome sequencing and annotation.</title>
        <authorList>
            <consortium name="The Broad Institute Genomics Platform"/>
            <consortium name="The Broad Institute Genome Sequencing Center for Infectious Disease"/>
            <person name="Wu L."/>
            <person name="Ma J."/>
        </authorList>
    </citation>
    <scope>NUCLEOTIDE SEQUENCE [LARGE SCALE GENOMIC DNA]</scope>
    <source>
        <strain evidence="6">KCTC 42281</strain>
    </source>
</reference>
<dbReference type="SMART" id="SM00895">
    <property type="entry name" value="FCD"/>
    <property type="match status" value="1"/>
</dbReference>
<organism evidence="5 6">
    <name type="scientific">Devosia honganensis</name>
    <dbReference type="NCBI Taxonomy" id="1610527"/>
    <lineage>
        <taxon>Bacteria</taxon>
        <taxon>Pseudomonadati</taxon>
        <taxon>Pseudomonadota</taxon>
        <taxon>Alphaproteobacteria</taxon>
        <taxon>Hyphomicrobiales</taxon>
        <taxon>Devosiaceae</taxon>
        <taxon>Devosia</taxon>
    </lineage>
</organism>
<comment type="caution">
    <text evidence="5">The sequence shown here is derived from an EMBL/GenBank/DDBJ whole genome shotgun (WGS) entry which is preliminary data.</text>
</comment>
<dbReference type="SUPFAM" id="SSF48008">
    <property type="entry name" value="GntR ligand-binding domain-like"/>
    <property type="match status" value="1"/>
</dbReference>
<dbReference type="Pfam" id="PF00392">
    <property type="entry name" value="GntR"/>
    <property type="match status" value="1"/>
</dbReference>
<keyword evidence="2" id="KW-0238">DNA-binding</keyword>
<dbReference type="InterPro" id="IPR036390">
    <property type="entry name" value="WH_DNA-bd_sf"/>
</dbReference>
<dbReference type="Gene3D" id="1.20.120.530">
    <property type="entry name" value="GntR ligand-binding domain-like"/>
    <property type="match status" value="1"/>
</dbReference>
<dbReference type="Pfam" id="PF07729">
    <property type="entry name" value="FCD"/>
    <property type="match status" value="1"/>
</dbReference>
<evidence type="ECO:0000256" key="3">
    <source>
        <dbReference type="ARBA" id="ARBA00023163"/>
    </source>
</evidence>
<feature type="domain" description="HTH gntR-type" evidence="4">
    <location>
        <begin position="20"/>
        <end position="87"/>
    </location>
</feature>
<evidence type="ECO:0000313" key="5">
    <source>
        <dbReference type="EMBL" id="MFC3705556.1"/>
    </source>
</evidence>
<keyword evidence="6" id="KW-1185">Reference proteome</keyword>
<dbReference type="PANTHER" id="PTHR43537">
    <property type="entry name" value="TRANSCRIPTIONAL REGULATOR, GNTR FAMILY"/>
    <property type="match status" value="1"/>
</dbReference>
<dbReference type="EMBL" id="JBHRYD010000010">
    <property type="protein sequence ID" value="MFC3705556.1"/>
    <property type="molecule type" value="Genomic_DNA"/>
</dbReference>
<protein>
    <submittedName>
        <fullName evidence="5">GntR family transcriptional regulator</fullName>
    </submittedName>
</protein>
<dbReference type="SUPFAM" id="SSF46785">
    <property type="entry name" value="Winged helix' DNA-binding domain"/>
    <property type="match status" value="1"/>
</dbReference>
<keyword evidence="3" id="KW-0804">Transcription</keyword>
<dbReference type="Gene3D" id="1.10.10.10">
    <property type="entry name" value="Winged helix-like DNA-binding domain superfamily/Winged helix DNA-binding domain"/>
    <property type="match status" value="1"/>
</dbReference>
<sequence length="247" mass="28124">MGEETMLEQALAGTVLDRGQRASHQVYDLLRKAIVSLRLEPNQPISEQEVASVLSLSRTPVREAFIRLAEEGLLISYPQLATVISPIRMDAIFEAQFLREAVESAIAERAAENIDAIGTARLEGAYEAHRIAWEAGNWSEFYHWDEMTHQIVAEIAGLTGVFKHLEPARAQLDRMRHVVLPERDTAIRVINQHREFITAICEGRGEQARAAMARHTRDILTRLPDLRQRRPELFEERPVMRSSTARR</sequence>
<gene>
    <name evidence="5" type="ORF">ACFOOL_12385</name>
</gene>
<dbReference type="InterPro" id="IPR011711">
    <property type="entry name" value="GntR_C"/>
</dbReference>
<dbReference type="InterPro" id="IPR000524">
    <property type="entry name" value="Tscrpt_reg_HTH_GntR"/>
</dbReference>
<evidence type="ECO:0000256" key="2">
    <source>
        <dbReference type="ARBA" id="ARBA00023125"/>
    </source>
</evidence>
<dbReference type="InterPro" id="IPR036388">
    <property type="entry name" value="WH-like_DNA-bd_sf"/>
</dbReference>
<evidence type="ECO:0000259" key="4">
    <source>
        <dbReference type="PROSITE" id="PS50949"/>
    </source>
</evidence>
<evidence type="ECO:0000313" key="6">
    <source>
        <dbReference type="Proteomes" id="UP001595613"/>
    </source>
</evidence>
<dbReference type="PROSITE" id="PS50949">
    <property type="entry name" value="HTH_GNTR"/>
    <property type="match status" value="1"/>
</dbReference>
<dbReference type="SMART" id="SM00345">
    <property type="entry name" value="HTH_GNTR"/>
    <property type="match status" value="1"/>
</dbReference>
<evidence type="ECO:0000256" key="1">
    <source>
        <dbReference type="ARBA" id="ARBA00023015"/>
    </source>
</evidence>
<name>A0ABV7X3Y8_9HYPH</name>
<accession>A0ABV7X3Y8</accession>